<dbReference type="PANTHER" id="PTHR45754:SF3">
    <property type="entry name" value="METHYLENETETRAHYDROFOLATE REDUCTASE (NADPH)"/>
    <property type="match status" value="1"/>
</dbReference>
<evidence type="ECO:0000256" key="10">
    <source>
        <dbReference type="ARBA" id="ARBA00034478"/>
    </source>
</evidence>
<evidence type="ECO:0000256" key="7">
    <source>
        <dbReference type="ARBA" id="ARBA00023002"/>
    </source>
</evidence>
<dbReference type="InterPro" id="IPR003171">
    <property type="entry name" value="Mehydrof_redctse-like"/>
</dbReference>
<evidence type="ECO:0000256" key="3">
    <source>
        <dbReference type="ARBA" id="ARBA00006743"/>
    </source>
</evidence>
<dbReference type="RefSeq" id="WP_070110299.1">
    <property type="nucleotide sequence ID" value="NZ_LZFO01000016.1"/>
</dbReference>
<dbReference type="SUPFAM" id="SSF51730">
    <property type="entry name" value="FAD-linked oxidoreductase"/>
    <property type="match status" value="1"/>
</dbReference>
<name>A0A1E8EYW3_9CLOT</name>
<dbReference type="GO" id="GO:0035999">
    <property type="term" value="P:tetrahydrofolate interconversion"/>
    <property type="evidence" value="ECO:0007669"/>
    <property type="project" value="UniProtKB-UniPathway"/>
</dbReference>
<comment type="pathway">
    <text evidence="2 12">One-carbon metabolism; tetrahydrofolate interconversion.</text>
</comment>
<comment type="caution">
    <text evidence="13">The sequence shown here is derived from an EMBL/GenBank/DDBJ whole genome shotgun (WGS) entry which is preliminary data.</text>
</comment>
<evidence type="ECO:0000256" key="5">
    <source>
        <dbReference type="ARBA" id="ARBA00022630"/>
    </source>
</evidence>
<dbReference type="GO" id="GO:0005829">
    <property type="term" value="C:cytosol"/>
    <property type="evidence" value="ECO:0007669"/>
    <property type="project" value="InterPro"/>
</dbReference>
<dbReference type="EMBL" id="LZFO01000016">
    <property type="protein sequence ID" value="OFI06053.1"/>
    <property type="molecule type" value="Genomic_DNA"/>
</dbReference>
<keyword evidence="8" id="KW-0520">NAD</keyword>
<keyword evidence="5 12" id="KW-0285">Flavoprotein</keyword>
<dbReference type="OrthoDB" id="9812555at2"/>
<dbReference type="InterPro" id="IPR029041">
    <property type="entry name" value="FAD-linked_oxidoreductase-like"/>
</dbReference>
<dbReference type="Proteomes" id="UP000175744">
    <property type="component" value="Unassembled WGS sequence"/>
</dbReference>
<dbReference type="NCBIfam" id="TIGR00676">
    <property type="entry name" value="fadh2"/>
    <property type="match status" value="1"/>
</dbReference>
<dbReference type="GO" id="GO:0009086">
    <property type="term" value="P:methionine biosynthetic process"/>
    <property type="evidence" value="ECO:0007669"/>
    <property type="project" value="UniProtKB-KW"/>
</dbReference>
<comment type="pathway">
    <text evidence="10">Amino-acid biosynthesis; L-methionine biosynthesis via de novo pathway.</text>
</comment>
<dbReference type="CDD" id="cd00537">
    <property type="entry name" value="MTHFR"/>
    <property type="match status" value="1"/>
</dbReference>
<keyword evidence="7 12" id="KW-0560">Oxidoreductase</keyword>
<dbReference type="PATRIC" id="fig|1121290.3.peg.1287"/>
<evidence type="ECO:0000256" key="4">
    <source>
        <dbReference type="ARBA" id="ARBA00022605"/>
    </source>
</evidence>
<sequence length="297" mass="33446">MSLKNLFSSKKPVISFEIFPPNKASSINTIYKTIDNLAVLNPDYISVTYGAGGSLVDNKTIEIASIIKNQYNIEPLAHLTCVTSTKKDINYVLEKLQENNVENILALRGDLPEDDSFEFPNPLHFTYASDLINHIKNNKDFCIAAACYPEAHIDCKDLNTDLKNLKNKVDIGVDFLITQLFFDNKFYYDFEKRARALDIKTPIEVGIMPVVNKKQIERIVKLCGASLPEKFIKIMNKYENNPEALKDAGIAYAVEQIVDLLSSGVSGIHIYTMNKPDIAKRIVDSIYSIVKAIERSN</sequence>
<comment type="similarity">
    <text evidence="3 12">Belongs to the methylenetetrahydrofolate reductase family.</text>
</comment>
<evidence type="ECO:0000313" key="13">
    <source>
        <dbReference type="EMBL" id="OFI06053.1"/>
    </source>
</evidence>
<evidence type="ECO:0000256" key="8">
    <source>
        <dbReference type="ARBA" id="ARBA00023027"/>
    </source>
</evidence>
<evidence type="ECO:0000256" key="11">
    <source>
        <dbReference type="ARBA" id="ARBA00048628"/>
    </source>
</evidence>
<dbReference type="UniPathway" id="UPA00193"/>
<protein>
    <recommendedName>
        <fullName evidence="12">Methylenetetrahydrofolate reductase</fullName>
        <ecNumber evidence="12">1.5.1.54</ecNumber>
    </recommendedName>
</protein>
<dbReference type="InterPro" id="IPR004620">
    <property type="entry name" value="MTHF_reductase_bac"/>
</dbReference>
<dbReference type="PANTHER" id="PTHR45754">
    <property type="entry name" value="METHYLENETETRAHYDROFOLATE REDUCTASE"/>
    <property type="match status" value="1"/>
</dbReference>
<keyword evidence="4" id="KW-0028">Amino-acid biosynthesis</keyword>
<evidence type="ECO:0000256" key="12">
    <source>
        <dbReference type="RuleBase" id="RU003862"/>
    </source>
</evidence>
<dbReference type="GO" id="GO:0071949">
    <property type="term" value="F:FAD binding"/>
    <property type="evidence" value="ECO:0007669"/>
    <property type="project" value="TreeGrafter"/>
</dbReference>
<dbReference type="GO" id="GO:0106312">
    <property type="term" value="F:methylenetetrahydrofolate reductase (NADH) activity"/>
    <property type="evidence" value="ECO:0007669"/>
    <property type="project" value="UniProtKB-EC"/>
</dbReference>
<dbReference type="Gene3D" id="3.20.20.220">
    <property type="match status" value="1"/>
</dbReference>
<dbReference type="AlphaFoldDB" id="A0A1E8EYW3"/>
<dbReference type="Pfam" id="PF02219">
    <property type="entry name" value="MTHFR"/>
    <property type="match status" value="1"/>
</dbReference>
<keyword evidence="14" id="KW-1185">Reference proteome</keyword>
<reference evidence="13 14" key="1">
    <citation type="submission" date="2016-06" db="EMBL/GenBank/DDBJ databases">
        <title>Genome sequence of Clostridium acetireducens DSM 10703.</title>
        <authorList>
            <person name="Poehlein A."/>
            <person name="Fluechter S."/>
            <person name="Duerre P."/>
            <person name="Daniel R."/>
        </authorList>
    </citation>
    <scope>NUCLEOTIDE SEQUENCE [LARGE SCALE GENOMIC DNA]</scope>
    <source>
        <strain evidence="13 14">DSM 10703</strain>
    </source>
</reference>
<organism evidence="13 14">
    <name type="scientific">Clostridium acetireducens DSM 10703</name>
    <dbReference type="NCBI Taxonomy" id="1121290"/>
    <lineage>
        <taxon>Bacteria</taxon>
        <taxon>Bacillati</taxon>
        <taxon>Bacillota</taxon>
        <taxon>Clostridia</taxon>
        <taxon>Eubacteriales</taxon>
        <taxon>Clostridiaceae</taxon>
        <taxon>Clostridium</taxon>
    </lineage>
</organism>
<comment type="catalytic activity">
    <reaction evidence="11">
        <text>(6S)-5-methyl-5,6,7,8-tetrahydrofolate + NAD(+) = (6R)-5,10-methylene-5,6,7,8-tetrahydrofolate + NADH + H(+)</text>
        <dbReference type="Rhea" id="RHEA:19821"/>
        <dbReference type="ChEBI" id="CHEBI:15378"/>
        <dbReference type="ChEBI" id="CHEBI:15636"/>
        <dbReference type="ChEBI" id="CHEBI:18608"/>
        <dbReference type="ChEBI" id="CHEBI:57540"/>
        <dbReference type="ChEBI" id="CHEBI:57945"/>
        <dbReference type="EC" id="1.5.1.54"/>
    </reaction>
    <physiologicalReaction direction="right-to-left" evidence="11">
        <dbReference type="Rhea" id="RHEA:19823"/>
    </physiologicalReaction>
</comment>
<proteinExistence type="inferred from homology"/>
<gene>
    <name evidence="13" type="primary">metF</name>
    <name evidence="13" type="ORF">CLOACE_13080</name>
</gene>
<dbReference type="STRING" id="1121290.CLAOCE_13080"/>
<accession>A0A1E8EYW3</accession>
<keyword evidence="6 12" id="KW-0274">FAD</keyword>
<keyword evidence="9" id="KW-0486">Methionine biosynthesis</keyword>
<comment type="cofactor">
    <cofactor evidence="1 12">
        <name>FAD</name>
        <dbReference type="ChEBI" id="CHEBI:57692"/>
    </cofactor>
</comment>
<evidence type="ECO:0000256" key="9">
    <source>
        <dbReference type="ARBA" id="ARBA00023167"/>
    </source>
</evidence>
<evidence type="ECO:0000313" key="14">
    <source>
        <dbReference type="Proteomes" id="UP000175744"/>
    </source>
</evidence>
<evidence type="ECO:0000256" key="2">
    <source>
        <dbReference type="ARBA" id="ARBA00004777"/>
    </source>
</evidence>
<dbReference type="EC" id="1.5.1.54" evidence="12"/>
<evidence type="ECO:0000256" key="1">
    <source>
        <dbReference type="ARBA" id="ARBA00001974"/>
    </source>
</evidence>
<evidence type="ECO:0000256" key="6">
    <source>
        <dbReference type="ARBA" id="ARBA00022827"/>
    </source>
</evidence>